<feature type="transmembrane region" description="Helical" evidence="9">
    <location>
        <begin position="539"/>
        <end position="559"/>
    </location>
</feature>
<evidence type="ECO:0000256" key="3">
    <source>
        <dbReference type="ARBA" id="ARBA00022692"/>
    </source>
</evidence>
<evidence type="ECO:0000256" key="2">
    <source>
        <dbReference type="ARBA" id="ARBA00022448"/>
    </source>
</evidence>
<evidence type="ECO:0000313" key="11">
    <source>
        <dbReference type="EMBL" id="PYI15754.1"/>
    </source>
</evidence>
<dbReference type="AlphaFoldDB" id="A0A2V5H266"/>
<feature type="transmembrane region" description="Helical" evidence="9">
    <location>
        <begin position="510"/>
        <end position="532"/>
    </location>
</feature>
<dbReference type="PANTHER" id="PTHR48041">
    <property type="entry name" value="ABC TRANSPORTER G FAMILY MEMBER 28"/>
    <property type="match status" value="1"/>
</dbReference>
<protein>
    <submittedName>
        <fullName evidence="11">Putative ABC transporter</fullName>
    </submittedName>
</protein>
<dbReference type="Pfam" id="PF01061">
    <property type="entry name" value="ABC2_membrane"/>
    <property type="match status" value="1"/>
</dbReference>
<feature type="compositionally biased region" description="Basic and acidic residues" evidence="8">
    <location>
        <begin position="332"/>
        <end position="341"/>
    </location>
</feature>
<evidence type="ECO:0000259" key="10">
    <source>
        <dbReference type="PROSITE" id="PS50893"/>
    </source>
</evidence>
<dbReference type="SMART" id="SM00382">
    <property type="entry name" value="AAA"/>
    <property type="match status" value="1"/>
</dbReference>
<keyword evidence="3 9" id="KW-0812">Transmembrane</keyword>
<evidence type="ECO:0000256" key="8">
    <source>
        <dbReference type="SAM" id="MobiDB-lite"/>
    </source>
</evidence>
<dbReference type="InterPro" id="IPR013525">
    <property type="entry name" value="ABC2_TM"/>
</dbReference>
<feature type="transmembrane region" description="Helical" evidence="9">
    <location>
        <begin position="614"/>
        <end position="634"/>
    </location>
</feature>
<dbReference type="GO" id="GO:0140359">
    <property type="term" value="F:ABC-type transporter activity"/>
    <property type="evidence" value="ECO:0007669"/>
    <property type="project" value="InterPro"/>
</dbReference>
<dbReference type="Gene3D" id="3.40.50.300">
    <property type="entry name" value="P-loop containing nucleotide triphosphate hydrolases"/>
    <property type="match status" value="1"/>
</dbReference>
<reference evidence="11 12" key="1">
    <citation type="submission" date="2018-02" db="EMBL/GenBank/DDBJ databases">
        <title>The genomes of Aspergillus section Nigri reveals drivers in fungal speciation.</title>
        <authorList>
            <consortium name="DOE Joint Genome Institute"/>
            <person name="Vesth T.C."/>
            <person name="Nybo J."/>
            <person name="Theobald S."/>
            <person name="Brandl J."/>
            <person name="Frisvad J.C."/>
            <person name="Nielsen K.F."/>
            <person name="Lyhne E.K."/>
            <person name="Kogle M.E."/>
            <person name="Kuo A."/>
            <person name="Riley R."/>
            <person name="Clum A."/>
            <person name="Nolan M."/>
            <person name="Lipzen A."/>
            <person name="Salamov A."/>
            <person name="Henrissat B."/>
            <person name="Wiebenga A."/>
            <person name="De vries R.P."/>
            <person name="Grigoriev I.V."/>
            <person name="Mortensen U.H."/>
            <person name="Andersen M.R."/>
            <person name="Baker S.E."/>
        </authorList>
    </citation>
    <scope>NUCLEOTIDE SEQUENCE [LARGE SCALE GENOMIC DNA]</scope>
    <source>
        <strain evidence="11 12">CBS 115571</strain>
    </source>
</reference>
<keyword evidence="5" id="KW-0067">ATP-binding</keyword>
<keyword evidence="2" id="KW-0813">Transport</keyword>
<evidence type="ECO:0000256" key="9">
    <source>
        <dbReference type="SAM" id="Phobius"/>
    </source>
</evidence>
<keyword evidence="12" id="KW-1185">Reference proteome</keyword>
<name>A0A2V5H266_ASPV1</name>
<dbReference type="InterPro" id="IPR027417">
    <property type="entry name" value="P-loop_NTPase"/>
</dbReference>
<dbReference type="OMA" id="WRDSISA"/>
<evidence type="ECO:0000256" key="7">
    <source>
        <dbReference type="ARBA" id="ARBA00023136"/>
    </source>
</evidence>
<keyword evidence="7 9" id="KW-0472">Membrane</keyword>
<dbReference type="GO" id="GO:0005524">
    <property type="term" value="F:ATP binding"/>
    <property type="evidence" value="ECO:0007669"/>
    <property type="project" value="UniProtKB-KW"/>
</dbReference>
<dbReference type="SUPFAM" id="SSF52540">
    <property type="entry name" value="P-loop containing nucleoside triphosphate hydrolases"/>
    <property type="match status" value="1"/>
</dbReference>
<organism evidence="11 12">
    <name type="scientific">Aspergillus violaceofuscus (strain CBS 115571)</name>
    <dbReference type="NCBI Taxonomy" id="1450538"/>
    <lineage>
        <taxon>Eukaryota</taxon>
        <taxon>Fungi</taxon>
        <taxon>Dikarya</taxon>
        <taxon>Ascomycota</taxon>
        <taxon>Pezizomycotina</taxon>
        <taxon>Eurotiomycetes</taxon>
        <taxon>Eurotiomycetidae</taxon>
        <taxon>Eurotiales</taxon>
        <taxon>Aspergillaceae</taxon>
        <taxon>Aspergillus</taxon>
    </lineage>
</organism>
<feature type="domain" description="ABC transporter" evidence="10">
    <location>
        <begin position="49"/>
        <end position="288"/>
    </location>
</feature>
<evidence type="ECO:0000256" key="1">
    <source>
        <dbReference type="ARBA" id="ARBA00004141"/>
    </source>
</evidence>
<dbReference type="PROSITE" id="PS00211">
    <property type="entry name" value="ABC_TRANSPORTER_1"/>
    <property type="match status" value="1"/>
</dbReference>
<dbReference type="GO" id="GO:0016020">
    <property type="term" value="C:membrane"/>
    <property type="evidence" value="ECO:0007669"/>
    <property type="project" value="UniProtKB-SubCell"/>
</dbReference>
<evidence type="ECO:0000256" key="4">
    <source>
        <dbReference type="ARBA" id="ARBA00022741"/>
    </source>
</evidence>
<keyword evidence="6 9" id="KW-1133">Transmembrane helix</keyword>
<keyword evidence="4" id="KW-0547">Nucleotide-binding</keyword>
<dbReference type="PANTHER" id="PTHR48041:SF91">
    <property type="entry name" value="ABC TRANSPORTER G FAMILY MEMBER 28"/>
    <property type="match status" value="1"/>
</dbReference>
<dbReference type="STRING" id="1450538.A0A2V5H266"/>
<evidence type="ECO:0000313" key="12">
    <source>
        <dbReference type="Proteomes" id="UP000249829"/>
    </source>
</evidence>
<evidence type="ECO:0000256" key="6">
    <source>
        <dbReference type="ARBA" id="ARBA00022989"/>
    </source>
</evidence>
<feature type="region of interest" description="Disordered" evidence="8">
    <location>
        <begin position="323"/>
        <end position="349"/>
    </location>
</feature>
<dbReference type="GO" id="GO:0016887">
    <property type="term" value="F:ATP hydrolysis activity"/>
    <property type="evidence" value="ECO:0007669"/>
    <property type="project" value="InterPro"/>
</dbReference>
<evidence type="ECO:0000256" key="5">
    <source>
        <dbReference type="ARBA" id="ARBA00022840"/>
    </source>
</evidence>
<sequence length="641" mass="69442">MGSVLGSWRDSISANRGCHDSRQDVSYTDSLRPHVLSLNNTASDAGFNLSFEDISVYKTSLKRHILFPASGTIHSGSFVGIMGPSGSGKTTLIKVLAGKVRPSSGAVYVNNQVSSHIVLRSLVAYVPQDDIILPDLTVREAILYSARIRIGGTFNDRNLQQYVDYLIASMGLQSVENHLIGDATGRSISGGERKRVNISLELAAAPSTLVLDEPTSGLDAKAALSVMTLLKRLSEQGLVVVCVIHQPRSEIFALLDRLLLLSDGKQVFLGSASASLNFVTRLGVAPCYKSSNPADTIIDAISNIHQAGFSALTDSDNYQDSIPTGSWVSKSGTERNGDSEGRSSNSGGLPALMQRAQQRRASWHKQAYLACLRGLVQQSRQVSSLALEITTGAITGLLIGLSNFEYKGHLFQGVFLPPLRSLSSATSYRLLAEQGMLCCLAIGCAAGPAGVILFAEDRLVLNREWQSGHSPSAFFLGKTISSIPRMAVSALHFASFYMLLTTPMIDFGQLFINCLLYFYCIYGLGCVVAALVRRQDAPVMAMLISLVFSALSGCAPRLATVNEWKLKWIWIIFPGVWFSEANFNENISPLSSLYDTKTAAETVGYTLNRTSTDLAMLLVIGTVYRIISYIVLVFSSRKNQS</sequence>
<gene>
    <name evidence="11" type="ORF">BO99DRAFT_341665</name>
</gene>
<dbReference type="Pfam" id="PF00005">
    <property type="entry name" value="ABC_tran"/>
    <property type="match status" value="1"/>
</dbReference>
<dbReference type="InterPro" id="IPR017871">
    <property type="entry name" value="ABC_transporter-like_CS"/>
</dbReference>
<dbReference type="Proteomes" id="UP000249829">
    <property type="component" value="Unassembled WGS sequence"/>
</dbReference>
<proteinExistence type="predicted"/>
<comment type="subcellular location">
    <subcellularLocation>
        <location evidence="1">Membrane</location>
        <topology evidence="1">Multi-pass membrane protein</topology>
    </subcellularLocation>
</comment>
<dbReference type="EMBL" id="KZ825179">
    <property type="protein sequence ID" value="PYI15754.1"/>
    <property type="molecule type" value="Genomic_DNA"/>
</dbReference>
<feature type="transmembrane region" description="Helical" evidence="9">
    <location>
        <begin position="434"/>
        <end position="455"/>
    </location>
</feature>
<dbReference type="InterPro" id="IPR003439">
    <property type="entry name" value="ABC_transporter-like_ATP-bd"/>
</dbReference>
<dbReference type="InterPro" id="IPR003593">
    <property type="entry name" value="AAA+_ATPase"/>
</dbReference>
<accession>A0A2V5H266</accession>
<dbReference type="PROSITE" id="PS50893">
    <property type="entry name" value="ABC_TRANSPORTER_2"/>
    <property type="match status" value="1"/>
</dbReference>
<dbReference type="InterPro" id="IPR050352">
    <property type="entry name" value="ABCG_transporters"/>
</dbReference>